<keyword evidence="2" id="KW-1185">Reference proteome</keyword>
<evidence type="ECO:0000313" key="2">
    <source>
        <dbReference type="Proteomes" id="UP000054928"/>
    </source>
</evidence>
<reference evidence="2" key="1">
    <citation type="submission" date="2014-09" db="EMBL/GenBank/DDBJ databases">
        <authorList>
            <person name="Sharma Rahul"/>
            <person name="Thines Marco"/>
        </authorList>
    </citation>
    <scope>NUCLEOTIDE SEQUENCE [LARGE SCALE GENOMIC DNA]</scope>
</reference>
<dbReference type="Proteomes" id="UP000054928">
    <property type="component" value="Unassembled WGS sequence"/>
</dbReference>
<organism evidence="1 2">
    <name type="scientific">Plasmopara halstedii</name>
    <name type="common">Downy mildew of sunflower</name>
    <dbReference type="NCBI Taxonomy" id="4781"/>
    <lineage>
        <taxon>Eukaryota</taxon>
        <taxon>Sar</taxon>
        <taxon>Stramenopiles</taxon>
        <taxon>Oomycota</taxon>
        <taxon>Peronosporomycetes</taxon>
        <taxon>Peronosporales</taxon>
        <taxon>Peronosporaceae</taxon>
        <taxon>Plasmopara</taxon>
    </lineage>
</organism>
<protein>
    <submittedName>
        <fullName evidence="1">Uncharacterized protein</fullName>
    </submittedName>
</protein>
<sequence length="83" mass="9023">MAKLADLSKALNFSVRVWPVVSLCDVQTLCSCMGNLKRSLDLCALHQADANTHEHVVALAPCSAKRCTITSLSMRYNSSLEAI</sequence>
<accession>A0A0P1ALY4</accession>
<evidence type="ECO:0000313" key="1">
    <source>
        <dbReference type="EMBL" id="CEG41927.1"/>
    </source>
</evidence>
<dbReference type="GeneID" id="36407294"/>
<dbReference type="EMBL" id="CCYD01000610">
    <property type="protein sequence ID" value="CEG41927.1"/>
    <property type="molecule type" value="Genomic_DNA"/>
</dbReference>
<name>A0A0P1ALY4_PLAHL</name>
<dbReference type="RefSeq" id="XP_024578296.1">
    <property type="nucleotide sequence ID" value="XM_024727750.1"/>
</dbReference>
<dbReference type="AlphaFoldDB" id="A0A0P1ALY4"/>
<proteinExistence type="predicted"/>